<organism evidence="1 2">
    <name type="scientific">Aeromonas phage 31</name>
    <dbReference type="NCBI Taxonomy" id="321023"/>
    <lineage>
        <taxon>Viruses</taxon>
        <taxon>Duplodnaviria</taxon>
        <taxon>Heunggongvirae</taxon>
        <taxon>Uroviricota</taxon>
        <taxon>Caudoviricetes</taxon>
        <taxon>Pantevenvirales</taxon>
        <taxon>Straboviridae</taxon>
        <taxon>Biquartavirus</taxon>
        <taxon>Biquartavirus 44RR2</taxon>
    </lineage>
</organism>
<protein>
    <submittedName>
        <fullName evidence="1">Uncharacterized protein PHG31ORF002c</fullName>
    </submittedName>
</protein>
<evidence type="ECO:0000313" key="2">
    <source>
        <dbReference type="Proteomes" id="UP000000917"/>
    </source>
</evidence>
<evidence type="ECO:0000313" key="1">
    <source>
        <dbReference type="EMBL" id="AAX63491.1"/>
    </source>
</evidence>
<dbReference type="OrthoDB" id="39962at10239"/>
<dbReference type="RefSeq" id="YP_238731.1">
    <property type="nucleotide sequence ID" value="NC_007022.1"/>
</dbReference>
<name>Q56F09_9CAUD</name>
<reference evidence="1 2" key="1">
    <citation type="submission" date="2005-03" db="EMBL/GenBank/DDBJ databases">
        <title>Comparative analysis of the Aeromonas bacteriophage 31 genome.</title>
        <authorList>
            <person name="Nolan J.M."/>
            <person name="Petrov V."/>
            <person name="Bertrand C."/>
            <person name="Krisch H.M."/>
            <person name="Karam J.D."/>
        </authorList>
    </citation>
    <scope>NUCLEOTIDE SEQUENCE [LARGE SCALE GENOMIC DNA]</scope>
</reference>
<dbReference type="GeneID" id="3416618"/>
<accession>Q56F09</accession>
<gene>
    <name evidence="1" type="primary">PHG31ORF002c</name>
    <name evidence="1" type="ORF">PHG31p2</name>
</gene>
<dbReference type="KEGG" id="vg:3416618"/>
<sequence>MKIRFKSEEHKAMFARRHDCNQWIADKMGTDWWECEYDANVYDDEASILILDEDVPLTGKYHAADDEDDDDDTAWVLFGERQYFEIVE</sequence>
<dbReference type="EMBL" id="AY962392">
    <property type="protein sequence ID" value="AAX63491.1"/>
    <property type="molecule type" value="Genomic_DNA"/>
</dbReference>
<proteinExistence type="predicted"/>
<dbReference type="Proteomes" id="UP000000917">
    <property type="component" value="Segment"/>
</dbReference>